<name>C0CS55_BLAHS</name>
<proteinExistence type="predicted"/>
<organism evidence="1 2">
    <name type="scientific">Blautia hydrogenotrophica (strain DSM 10507 / JCM 14656 / S5a33)</name>
    <name type="common">Ruminococcus hydrogenotrophicus</name>
    <dbReference type="NCBI Taxonomy" id="476272"/>
    <lineage>
        <taxon>Bacteria</taxon>
        <taxon>Bacillati</taxon>
        <taxon>Bacillota</taxon>
        <taxon>Clostridia</taxon>
        <taxon>Lachnospirales</taxon>
        <taxon>Lachnospiraceae</taxon>
        <taxon>Blautia</taxon>
    </lineage>
</organism>
<reference evidence="1 2" key="1">
    <citation type="submission" date="2009-01" db="EMBL/GenBank/DDBJ databases">
        <authorList>
            <person name="Fulton L."/>
            <person name="Clifton S."/>
            <person name="Fulton B."/>
            <person name="Xu J."/>
            <person name="Minx P."/>
            <person name="Pepin K.H."/>
            <person name="Johnson M."/>
            <person name="Bhonagiri V."/>
            <person name="Nash W.E."/>
            <person name="Mardis E.R."/>
            <person name="Wilson R.K."/>
        </authorList>
    </citation>
    <scope>NUCLEOTIDE SEQUENCE [LARGE SCALE GENOMIC DNA]</scope>
    <source>
        <strain evidence="2">DSM 10507 / JCM 14656 / S5a33</strain>
    </source>
</reference>
<dbReference type="EMBL" id="ACBZ01000198">
    <property type="protein sequence ID" value="EEG47402.1"/>
    <property type="molecule type" value="Genomic_DNA"/>
</dbReference>
<sequence>MIQISFFETSGKNYACWPIKVAVITERSLSIYAQKNPFGKRNQSFQYRGDKTTCKRESRDCISALFIVEQELKNEIVREIPIGIQNKMIETVLRKDQKENCRFKY</sequence>
<dbReference type="Proteomes" id="UP000003100">
    <property type="component" value="Unassembled WGS sequence"/>
</dbReference>
<gene>
    <name evidence="1" type="ORF">RUMHYD_03722</name>
</gene>
<comment type="caution">
    <text evidence="1">The sequence shown here is derived from an EMBL/GenBank/DDBJ whole genome shotgun (WGS) entry which is preliminary data.</text>
</comment>
<dbReference type="HOGENOM" id="CLU_2231324_0_0_9"/>
<dbReference type="PATRIC" id="fig|476272.21.peg.401"/>
<accession>C0CS55</accession>
<keyword evidence="2" id="KW-1185">Reference proteome</keyword>
<dbReference type="AlphaFoldDB" id="C0CS55"/>
<evidence type="ECO:0000313" key="1">
    <source>
        <dbReference type="EMBL" id="EEG47402.1"/>
    </source>
</evidence>
<reference evidence="1 2" key="2">
    <citation type="submission" date="2009-02" db="EMBL/GenBank/DDBJ databases">
        <title>Draft genome sequence of Blautia hydrogenotrophica DSM 10507 (Ruminococcus hydrogenotrophicus DSM 10507).</title>
        <authorList>
            <person name="Sudarsanam P."/>
            <person name="Ley R."/>
            <person name="Guruge J."/>
            <person name="Turnbaugh P.J."/>
            <person name="Mahowald M."/>
            <person name="Liep D."/>
            <person name="Gordon J."/>
        </authorList>
    </citation>
    <scope>NUCLEOTIDE SEQUENCE [LARGE SCALE GENOMIC DNA]</scope>
    <source>
        <strain evidence="2">DSM 10507 / JCM 14656 / S5a33</strain>
    </source>
</reference>
<protein>
    <submittedName>
        <fullName evidence="1">Uncharacterized protein</fullName>
    </submittedName>
</protein>
<evidence type="ECO:0000313" key="2">
    <source>
        <dbReference type="Proteomes" id="UP000003100"/>
    </source>
</evidence>